<evidence type="ECO:0000313" key="10">
    <source>
        <dbReference type="EMBL" id="NHC13626.1"/>
    </source>
</evidence>
<keyword evidence="11" id="KW-1185">Reference proteome</keyword>
<evidence type="ECO:0000256" key="6">
    <source>
        <dbReference type="ARBA" id="ARBA00023049"/>
    </source>
</evidence>
<dbReference type="SMART" id="SM00631">
    <property type="entry name" value="Zn_pept"/>
    <property type="match status" value="1"/>
</dbReference>
<comment type="caution">
    <text evidence="10">The sequence shown here is derived from an EMBL/GenBank/DDBJ whole genome shotgun (WGS) entry which is preliminary data.</text>
</comment>
<evidence type="ECO:0000259" key="9">
    <source>
        <dbReference type="PROSITE" id="PS52035"/>
    </source>
</evidence>
<dbReference type="Proteomes" id="UP000800981">
    <property type="component" value="Unassembled WGS sequence"/>
</dbReference>
<evidence type="ECO:0000256" key="7">
    <source>
        <dbReference type="PROSITE-ProRule" id="PRU01379"/>
    </source>
</evidence>
<name>A0ABX0GU06_9ACTN</name>
<feature type="domain" description="Peptidase M14" evidence="9">
    <location>
        <begin position="57"/>
        <end position="297"/>
    </location>
</feature>
<comment type="caution">
    <text evidence="7">Lacks conserved residue(s) required for the propagation of feature annotation.</text>
</comment>
<keyword evidence="3" id="KW-0645">Protease</keyword>
<evidence type="ECO:0000256" key="8">
    <source>
        <dbReference type="SAM" id="SignalP"/>
    </source>
</evidence>
<keyword evidence="6" id="KW-0482">Metalloprotease</keyword>
<gene>
    <name evidence="10" type="ORF">G9H71_07505</name>
</gene>
<evidence type="ECO:0000256" key="3">
    <source>
        <dbReference type="ARBA" id="ARBA00022670"/>
    </source>
</evidence>
<dbReference type="CDD" id="cd06242">
    <property type="entry name" value="M14-like"/>
    <property type="match status" value="1"/>
</dbReference>
<dbReference type="RefSeq" id="WP_166280280.1">
    <property type="nucleotide sequence ID" value="NZ_JAANNP010000002.1"/>
</dbReference>
<keyword evidence="5" id="KW-0862">Zinc</keyword>
<evidence type="ECO:0000256" key="4">
    <source>
        <dbReference type="ARBA" id="ARBA00022801"/>
    </source>
</evidence>
<evidence type="ECO:0000256" key="2">
    <source>
        <dbReference type="ARBA" id="ARBA00005988"/>
    </source>
</evidence>
<keyword evidence="4" id="KW-0378">Hydrolase</keyword>
<dbReference type="Gene3D" id="3.40.630.10">
    <property type="entry name" value="Zn peptidases"/>
    <property type="match status" value="1"/>
</dbReference>
<organism evidence="10 11">
    <name type="scientific">Motilibacter deserti</name>
    <dbReference type="NCBI Taxonomy" id="2714956"/>
    <lineage>
        <taxon>Bacteria</taxon>
        <taxon>Bacillati</taxon>
        <taxon>Actinomycetota</taxon>
        <taxon>Actinomycetes</taxon>
        <taxon>Motilibacterales</taxon>
        <taxon>Motilibacteraceae</taxon>
        <taxon>Motilibacter</taxon>
    </lineage>
</organism>
<dbReference type="EMBL" id="JAANNP010000002">
    <property type="protein sequence ID" value="NHC13626.1"/>
    <property type="molecule type" value="Genomic_DNA"/>
</dbReference>
<proteinExistence type="inferred from homology"/>
<reference evidence="10 11" key="1">
    <citation type="submission" date="2020-03" db="EMBL/GenBank/DDBJ databases">
        <title>Two novel Motilibacter sp.</title>
        <authorList>
            <person name="Liu S."/>
        </authorList>
    </citation>
    <scope>NUCLEOTIDE SEQUENCE [LARGE SCALE GENOMIC DNA]</scope>
    <source>
        <strain evidence="10 11">E257</strain>
    </source>
</reference>
<feature type="signal peptide" evidence="8">
    <location>
        <begin position="1"/>
        <end position="24"/>
    </location>
</feature>
<sequence>MRVRALAVPALATALAASVSTGVAYGVRSADAPAPAFSVPSLAAQYPTPFEANGATNWTTLAEEQTFLSALDAASPRTSISQVGTTKQGRPIQLVQIQGTPKNSSMKDHATVLFTCLQHGNEPAAREGCLVKLRDLALADDPAVVKMLQDVTVLFVPTVNPDGRAANTRANSDGIDINRDHLELESIEAQTVAKLFRERKPDIVHDTHEYSSAPRTDITYMWPRNRNVHDAVHDLAYELNVDWVAPSVEAGGFTTNQYGITVKNGKQVAQSAGDGDERILRNATGLHHALGILVESYTANQNAAEQADPSLNRKRRVETQARAIDGTLAMVAKNRTRRDITAATDLSRATAATRWASNIDAFAFAGADNELPATNEIALTPPCAYTLTAAQLAEVGALLERHGVAVTPLENGGARVSMGQESAPVIPLLLDSRALYSPVNATATTTCTTS</sequence>
<dbReference type="Pfam" id="PF00246">
    <property type="entry name" value="Peptidase_M14"/>
    <property type="match status" value="1"/>
</dbReference>
<dbReference type="PROSITE" id="PS52035">
    <property type="entry name" value="PEPTIDASE_M14"/>
    <property type="match status" value="1"/>
</dbReference>
<feature type="chain" id="PRO_5046796152" evidence="8">
    <location>
        <begin position="25"/>
        <end position="450"/>
    </location>
</feature>
<dbReference type="SUPFAM" id="SSF53187">
    <property type="entry name" value="Zn-dependent exopeptidases"/>
    <property type="match status" value="1"/>
</dbReference>
<comment type="similarity">
    <text evidence="2 7">Belongs to the peptidase M14 family.</text>
</comment>
<dbReference type="PANTHER" id="PTHR11705:SF143">
    <property type="entry name" value="SLL0236 PROTEIN"/>
    <property type="match status" value="1"/>
</dbReference>
<accession>A0ABX0GU06</accession>
<protein>
    <submittedName>
        <fullName evidence="10">DUF2817 domain-containing protein</fullName>
    </submittedName>
</protein>
<dbReference type="PANTHER" id="PTHR11705">
    <property type="entry name" value="PROTEASE FAMILY M14 CARBOXYPEPTIDASE A,B"/>
    <property type="match status" value="1"/>
</dbReference>
<dbReference type="InterPro" id="IPR000834">
    <property type="entry name" value="Peptidase_M14"/>
</dbReference>
<keyword evidence="8" id="KW-0732">Signal</keyword>
<evidence type="ECO:0000256" key="1">
    <source>
        <dbReference type="ARBA" id="ARBA00001947"/>
    </source>
</evidence>
<evidence type="ECO:0000313" key="11">
    <source>
        <dbReference type="Proteomes" id="UP000800981"/>
    </source>
</evidence>
<evidence type="ECO:0000256" key="5">
    <source>
        <dbReference type="ARBA" id="ARBA00022833"/>
    </source>
</evidence>
<comment type="cofactor">
    <cofactor evidence="1">
        <name>Zn(2+)</name>
        <dbReference type="ChEBI" id="CHEBI:29105"/>
    </cofactor>
</comment>